<comment type="caution">
    <text evidence="1">The sequence shown here is derived from an EMBL/GenBank/DDBJ whole genome shotgun (WGS) entry which is preliminary data.</text>
</comment>
<gene>
    <name evidence="1" type="ORF">F5147DRAFT_681487</name>
</gene>
<evidence type="ECO:0000313" key="1">
    <source>
        <dbReference type="EMBL" id="KAG2113531.1"/>
    </source>
</evidence>
<proteinExistence type="predicted"/>
<sequence>MGVERPARCAMRDVDVCSVMGISTKLMMQRLAKVEGNKGTQISSACEYVDISIVENILNICYDIYQAIPFGEDVHIKIVQVVLDVNDDIGQTAVSFGKNVHIKIVQIIGDSNDDVGQVLPLGEDIDICVVQNVLHIGDDINQAPITLGKDVDICVVQDVLHIGDDIYQRTITALNRGSESRRAKDSEGCEKSELHFELLTRGRVSSWRRWKREKDDGTTREEGDCFYTWRPGFADWGLL</sequence>
<dbReference type="OrthoDB" id="10512764at2759"/>
<organism evidence="1 2">
    <name type="scientific">Suillus discolor</name>
    <dbReference type="NCBI Taxonomy" id="1912936"/>
    <lineage>
        <taxon>Eukaryota</taxon>
        <taxon>Fungi</taxon>
        <taxon>Dikarya</taxon>
        <taxon>Basidiomycota</taxon>
        <taxon>Agaricomycotina</taxon>
        <taxon>Agaricomycetes</taxon>
        <taxon>Agaricomycetidae</taxon>
        <taxon>Boletales</taxon>
        <taxon>Suillineae</taxon>
        <taxon>Suillaceae</taxon>
        <taxon>Suillus</taxon>
    </lineage>
</organism>
<accession>A0A9P7JXI2</accession>
<keyword evidence="2" id="KW-1185">Reference proteome</keyword>
<dbReference type="EMBL" id="JABBWM010000012">
    <property type="protein sequence ID" value="KAG2113531.1"/>
    <property type="molecule type" value="Genomic_DNA"/>
</dbReference>
<name>A0A9P7JXI2_9AGAM</name>
<reference evidence="1" key="1">
    <citation type="journal article" date="2020" name="New Phytol.">
        <title>Comparative genomics reveals dynamic genome evolution in host specialist ectomycorrhizal fungi.</title>
        <authorList>
            <person name="Lofgren L.A."/>
            <person name="Nguyen N.H."/>
            <person name="Vilgalys R."/>
            <person name="Ruytinx J."/>
            <person name="Liao H.L."/>
            <person name="Branco S."/>
            <person name="Kuo A."/>
            <person name="LaButti K."/>
            <person name="Lipzen A."/>
            <person name="Andreopoulos W."/>
            <person name="Pangilinan J."/>
            <person name="Riley R."/>
            <person name="Hundley H."/>
            <person name="Na H."/>
            <person name="Barry K."/>
            <person name="Grigoriev I.V."/>
            <person name="Stajich J.E."/>
            <person name="Kennedy P.G."/>
        </authorList>
    </citation>
    <scope>NUCLEOTIDE SEQUENCE</scope>
    <source>
        <strain evidence="1">FC423</strain>
    </source>
</reference>
<dbReference type="RefSeq" id="XP_041295918.1">
    <property type="nucleotide sequence ID" value="XM_041436381.1"/>
</dbReference>
<evidence type="ECO:0000313" key="2">
    <source>
        <dbReference type="Proteomes" id="UP000823399"/>
    </source>
</evidence>
<protein>
    <submittedName>
        <fullName evidence="1">Uncharacterized protein</fullName>
    </submittedName>
</protein>
<dbReference type="AlphaFoldDB" id="A0A9P7JXI2"/>
<dbReference type="Proteomes" id="UP000823399">
    <property type="component" value="Unassembled WGS sequence"/>
</dbReference>
<dbReference type="GeneID" id="64698640"/>